<evidence type="ECO:0000313" key="1">
    <source>
        <dbReference type="EMBL" id="KAJ8635541.1"/>
    </source>
</evidence>
<gene>
    <name evidence="1" type="ORF">MRB53_009808</name>
</gene>
<sequence>MATGTFSLPPPPPAPPLPRSLAFRGSRSAHFSVCHCFRQPSLSPLSRTLSQIENSGVIACLRAERGELAVEAARAALRGGISVLEVVMSTPGVFEVIQALVSDHPTSIIGVIMC</sequence>
<comment type="caution">
    <text evidence="1">The sequence shown here is derived from an EMBL/GenBank/DDBJ whole genome shotgun (WGS) entry which is preliminary data.</text>
</comment>
<evidence type="ECO:0000313" key="2">
    <source>
        <dbReference type="Proteomes" id="UP001234297"/>
    </source>
</evidence>
<name>A0ACC2LR88_PERAE</name>
<accession>A0ACC2LR88</accession>
<dbReference type="EMBL" id="CM056811">
    <property type="protein sequence ID" value="KAJ8635541.1"/>
    <property type="molecule type" value="Genomic_DNA"/>
</dbReference>
<proteinExistence type="predicted"/>
<keyword evidence="2" id="KW-1185">Reference proteome</keyword>
<protein>
    <submittedName>
        <fullName evidence="1">Uncharacterized protein</fullName>
    </submittedName>
</protein>
<organism evidence="1 2">
    <name type="scientific">Persea americana</name>
    <name type="common">Avocado</name>
    <dbReference type="NCBI Taxonomy" id="3435"/>
    <lineage>
        <taxon>Eukaryota</taxon>
        <taxon>Viridiplantae</taxon>
        <taxon>Streptophyta</taxon>
        <taxon>Embryophyta</taxon>
        <taxon>Tracheophyta</taxon>
        <taxon>Spermatophyta</taxon>
        <taxon>Magnoliopsida</taxon>
        <taxon>Magnoliidae</taxon>
        <taxon>Laurales</taxon>
        <taxon>Lauraceae</taxon>
        <taxon>Persea</taxon>
    </lineage>
</organism>
<reference evidence="1 2" key="1">
    <citation type="journal article" date="2022" name="Hortic Res">
        <title>A haplotype resolved chromosomal level avocado genome allows analysis of novel avocado genes.</title>
        <authorList>
            <person name="Nath O."/>
            <person name="Fletcher S.J."/>
            <person name="Hayward A."/>
            <person name="Shaw L.M."/>
            <person name="Masouleh A.K."/>
            <person name="Furtado A."/>
            <person name="Henry R.J."/>
            <person name="Mitter N."/>
        </authorList>
    </citation>
    <scope>NUCLEOTIDE SEQUENCE [LARGE SCALE GENOMIC DNA]</scope>
    <source>
        <strain evidence="2">cv. Hass</strain>
    </source>
</reference>
<dbReference type="Proteomes" id="UP001234297">
    <property type="component" value="Chromosome 3"/>
</dbReference>